<dbReference type="AlphaFoldDB" id="A0A3N0I801"/>
<reference evidence="2" key="1">
    <citation type="submission" date="2018-05" db="EMBL/GenBank/DDBJ databases">
        <title>Genome Sequencing of selected type strains of the family Eggerthellaceae.</title>
        <authorList>
            <person name="Danylec N."/>
            <person name="Stoll D.A."/>
            <person name="Doetsch A."/>
            <person name="Huch M."/>
        </authorList>
    </citation>
    <scope>NUCLEOTIDE SEQUENCE [LARGE SCALE GENOMIC DNA]</scope>
    <source>
        <strain evidence="2">DSM 22006</strain>
    </source>
</reference>
<evidence type="ECO:0000313" key="2">
    <source>
        <dbReference type="Proteomes" id="UP000271472"/>
    </source>
</evidence>
<dbReference type="OrthoDB" id="2231510at2"/>
<dbReference type="RefSeq" id="WP_123220161.1">
    <property type="nucleotide sequence ID" value="NZ_JACHYQ010000003.1"/>
</dbReference>
<evidence type="ECO:0000313" key="1">
    <source>
        <dbReference type="EMBL" id="RNM33028.1"/>
    </source>
</evidence>
<comment type="caution">
    <text evidence="1">The sequence shown here is derived from an EMBL/GenBank/DDBJ whole genome shotgun (WGS) entry which is preliminary data.</text>
</comment>
<dbReference type="GeneID" id="98663127"/>
<dbReference type="EMBL" id="QIBZ01000021">
    <property type="protein sequence ID" value="RNM33028.1"/>
    <property type="molecule type" value="Genomic_DNA"/>
</dbReference>
<gene>
    <name evidence="1" type="ORF">DMP05_09165</name>
</gene>
<proteinExistence type="predicted"/>
<keyword evidence="2" id="KW-1185">Reference proteome</keyword>
<sequence length="74" mass="7916">MGISEKVSESLLAQLDRLEAVDASNADALRMEISRAKAVQGITSQLIANGNMTLEACRLKLEYGEVKVPKGLLG</sequence>
<organism evidence="1 2">
    <name type="scientific">Slackia isoflavoniconvertens</name>
    <dbReference type="NCBI Taxonomy" id="572010"/>
    <lineage>
        <taxon>Bacteria</taxon>
        <taxon>Bacillati</taxon>
        <taxon>Actinomycetota</taxon>
        <taxon>Coriobacteriia</taxon>
        <taxon>Eggerthellales</taxon>
        <taxon>Eggerthellaceae</taxon>
        <taxon>Slackia</taxon>
    </lineage>
</organism>
<dbReference type="Proteomes" id="UP000271472">
    <property type="component" value="Unassembled WGS sequence"/>
</dbReference>
<protein>
    <submittedName>
        <fullName evidence="1">Uncharacterized protein</fullName>
    </submittedName>
</protein>
<accession>A0A3N0I801</accession>
<name>A0A3N0I801_9ACTN</name>